<organism evidence="2 3">
    <name type="scientific">Fistulifera solaris</name>
    <name type="common">Oleaginous diatom</name>
    <dbReference type="NCBI Taxonomy" id="1519565"/>
    <lineage>
        <taxon>Eukaryota</taxon>
        <taxon>Sar</taxon>
        <taxon>Stramenopiles</taxon>
        <taxon>Ochrophyta</taxon>
        <taxon>Bacillariophyta</taxon>
        <taxon>Bacillariophyceae</taxon>
        <taxon>Bacillariophycidae</taxon>
        <taxon>Naviculales</taxon>
        <taxon>Naviculaceae</taxon>
        <taxon>Fistulifera</taxon>
    </lineage>
</organism>
<comment type="caution">
    <text evidence="2">The sequence shown here is derived from an EMBL/GenBank/DDBJ whole genome shotgun (WGS) entry which is preliminary data.</text>
</comment>
<reference evidence="2 3" key="1">
    <citation type="journal article" date="2015" name="Plant Cell">
        <title>Oil accumulation by the oleaginous diatom Fistulifera solaris as revealed by the genome and transcriptome.</title>
        <authorList>
            <person name="Tanaka T."/>
            <person name="Maeda Y."/>
            <person name="Veluchamy A."/>
            <person name="Tanaka M."/>
            <person name="Abida H."/>
            <person name="Marechal E."/>
            <person name="Bowler C."/>
            <person name="Muto M."/>
            <person name="Sunaga Y."/>
            <person name="Tanaka M."/>
            <person name="Yoshino T."/>
            <person name="Taniguchi T."/>
            <person name="Fukuda Y."/>
            <person name="Nemoto M."/>
            <person name="Matsumoto M."/>
            <person name="Wong P.S."/>
            <person name="Aburatani S."/>
            <person name="Fujibuchi W."/>
        </authorList>
    </citation>
    <scope>NUCLEOTIDE SEQUENCE [LARGE SCALE GENOMIC DNA]</scope>
    <source>
        <strain evidence="2 3">JPCC DA0580</strain>
    </source>
</reference>
<accession>A0A1Z5JW77</accession>
<dbReference type="Proteomes" id="UP000198406">
    <property type="component" value="Unassembled WGS sequence"/>
</dbReference>
<feature type="chain" id="PRO_5012080170" evidence="1">
    <location>
        <begin position="17"/>
        <end position="323"/>
    </location>
</feature>
<feature type="signal peptide" evidence="1">
    <location>
        <begin position="1"/>
        <end position="16"/>
    </location>
</feature>
<protein>
    <submittedName>
        <fullName evidence="2">Uncharacterized protein</fullName>
    </submittedName>
</protein>
<keyword evidence="1" id="KW-0732">Signal</keyword>
<dbReference type="AlphaFoldDB" id="A0A1Z5JW77"/>
<evidence type="ECO:0000256" key="1">
    <source>
        <dbReference type="SAM" id="SignalP"/>
    </source>
</evidence>
<proteinExistence type="predicted"/>
<dbReference type="InParanoid" id="A0A1Z5JW77"/>
<name>A0A1Z5JW77_FISSO</name>
<dbReference type="EMBL" id="BDSP01000124">
    <property type="protein sequence ID" value="GAX18179.1"/>
    <property type="molecule type" value="Genomic_DNA"/>
</dbReference>
<evidence type="ECO:0000313" key="2">
    <source>
        <dbReference type="EMBL" id="GAX18179.1"/>
    </source>
</evidence>
<gene>
    <name evidence="2" type="ORF">FisN_25Hh163</name>
</gene>
<evidence type="ECO:0000313" key="3">
    <source>
        <dbReference type="Proteomes" id="UP000198406"/>
    </source>
</evidence>
<sequence length="323" mass="37287">MRVIHLLPLLAVGASARPEASLPIQESPLMRFLKHPFGLGIHNPANVDVQKRQPYSGRNDPLYLQTLNRSRAREGTLPTEESALMKFMKHPFGLGYKDPVKEHIQEPFRKHIKEPVKKGIKKLEKEDPLHLKSVNRNSAQYGMTPVEEEASARSSKVPYGFGRDDLVKEHVTDPVKRNIINPVKRSLEHPTDDDLRKLEHEDPLNADPLNRHDYATNYQTSPLKRESSVVRFFKHPFGLGRKDPIQEHITDPVKKNIIEPVKEHVTEPMKEQVRKLEREDPLHLKPLKRKVTNKLTNEGWARGRDPEQDERFLEIEETLMGTD</sequence>
<keyword evidence="3" id="KW-1185">Reference proteome</keyword>